<sequence length="64" mass="8105">MFNLAFSYHFLKRCFLIIVVNLWYVCIKKLARYYNNLDYFWIFISEYYALYLMKQFVFLKDCEK</sequence>
<name>K7Z5M5_9PROT</name>
<evidence type="ECO:0000313" key="2">
    <source>
        <dbReference type="EMBL" id="AFX99363.1"/>
    </source>
</evidence>
<organism evidence="2 3">
    <name type="scientific">Candidatus Endolissoclinum faulkneri L2</name>
    <dbReference type="NCBI Taxonomy" id="1193729"/>
    <lineage>
        <taxon>Bacteria</taxon>
        <taxon>Pseudomonadati</taxon>
        <taxon>Pseudomonadota</taxon>
        <taxon>Alphaproteobacteria</taxon>
        <taxon>Rhodospirillales</taxon>
        <taxon>Rhodospirillaceae</taxon>
        <taxon>Candidatus Endolissoclinum</taxon>
    </lineage>
</organism>
<keyword evidence="1" id="KW-0812">Transmembrane</keyword>
<dbReference type="KEGG" id="thal:A1OE_1185"/>
<dbReference type="AlphaFoldDB" id="K7Z5M5"/>
<evidence type="ECO:0000256" key="1">
    <source>
        <dbReference type="SAM" id="Phobius"/>
    </source>
</evidence>
<gene>
    <name evidence="2" type="ORF">A1OE_1185</name>
</gene>
<feature type="transmembrane region" description="Helical" evidence="1">
    <location>
        <begin position="39"/>
        <end position="58"/>
    </location>
</feature>
<dbReference type="HOGENOM" id="CLU_2859324_0_0_5"/>
<evidence type="ECO:0000313" key="3">
    <source>
        <dbReference type="Proteomes" id="UP000010077"/>
    </source>
</evidence>
<proteinExistence type="predicted"/>
<dbReference type="EMBL" id="CP003539">
    <property type="protein sequence ID" value="AFX99363.1"/>
    <property type="molecule type" value="Genomic_DNA"/>
</dbReference>
<dbReference type="Proteomes" id="UP000010077">
    <property type="component" value="Chromosome"/>
</dbReference>
<keyword evidence="1" id="KW-0472">Membrane</keyword>
<keyword evidence="1" id="KW-1133">Transmembrane helix</keyword>
<protein>
    <submittedName>
        <fullName evidence="2">Uncharacterized protein</fullName>
    </submittedName>
</protein>
<keyword evidence="3" id="KW-1185">Reference proteome</keyword>
<feature type="transmembrane region" description="Helical" evidence="1">
    <location>
        <begin position="6"/>
        <end position="27"/>
    </location>
</feature>
<accession>K7Z5M5</accession>
<reference evidence="2 3" key="1">
    <citation type="journal article" date="2012" name="Proc. Natl. Acad. Sci. U.S.A.">
        <title>Genome streamlining and chemical defense in a coral reef symbiosis.</title>
        <authorList>
            <person name="Kwan J.C."/>
            <person name="Donia M.S."/>
            <person name="Han A.W."/>
            <person name="Hirose E."/>
            <person name="Haygood M.G."/>
            <person name="Schmidt E.W."/>
        </authorList>
    </citation>
    <scope>NUCLEOTIDE SEQUENCE [LARGE SCALE GENOMIC DNA]</scope>
    <source>
        <strain evidence="2 3">L2</strain>
    </source>
</reference>